<keyword evidence="3" id="KW-1185">Reference proteome</keyword>
<organism evidence="2 3">
    <name type="scientific">Nicotiana attenuata</name>
    <name type="common">Coyote tobacco</name>
    <dbReference type="NCBI Taxonomy" id="49451"/>
    <lineage>
        <taxon>Eukaryota</taxon>
        <taxon>Viridiplantae</taxon>
        <taxon>Streptophyta</taxon>
        <taxon>Embryophyta</taxon>
        <taxon>Tracheophyta</taxon>
        <taxon>Spermatophyta</taxon>
        <taxon>Magnoliopsida</taxon>
        <taxon>eudicotyledons</taxon>
        <taxon>Gunneridae</taxon>
        <taxon>Pentapetalae</taxon>
        <taxon>asterids</taxon>
        <taxon>lamiids</taxon>
        <taxon>Solanales</taxon>
        <taxon>Solanaceae</taxon>
        <taxon>Nicotianoideae</taxon>
        <taxon>Nicotianeae</taxon>
        <taxon>Nicotiana</taxon>
    </lineage>
</organism>
<dbReference type="Proteomes" id="UP000187609">
    <property type="component" value="Unassembled WGS sequence"/>
</dbReference>
<accession>A0A1J6KTP5</accession>
<evidence type="ECO:0000256" key="1">
    <source>
        <dbReference type="SAM" id="SignalP"/>
    </source>
</evidence>
<keyword evidence="1" id="KW-0732">Signal</keyword>
<name>A0A1J6KTP5_NICAT</name>
<proteinExistence type="predicted"/>
<feature type="signal peptide" evidence="1">
    <location>
        <begin position="1"/>
        <end position="21"/>
    </location>
</feature>
<gene>
    <name evidence="2" type="ORF">A4A49_53322</name>
</gene>
<dbReference type="EMBL" id="MJEQ01003650">
    <property type="protein sequence ID" value="OIT22481.1"/>
    <property type="molecule type" value="Genomic_DNA"/>
</dbReference>
<comment type="caution">
    <text evidence="2">The sequence shown here is derived from an EMBL/GenBank/DDBJ whole genome shotgun (WGS) entry which is preliminary data.</text>
</comment>
<evidence type="ECO:0000313" key="2">
    <source>
        <dbReference type="EMBL" id="OIT22481.1"/>
    </source>
</evidence>
<feature type="chain" id="PRO_5012882287" evidence="1">
    <location>
        <begin position="22"/>
        <end position="55"/>
    </location>
</feature>
<evidence type="ECO:0000313" key="3">
    <source>
        <dbReference type="Proteomes" id="UP000187609"/>
    </source>
</evidence>
<feature type="non-terminal residue" evidence="2">
    <location>
        <position position="1"/>
    </location>
</feature>
<reference evidence="2" key="1">
    <citation type="submission" date="2016-11" db="EMBL/GenBank/DDBJ databases">
        <title>The genome of Nicotiana attenuata.</title>
        <authorList>
            <person name="Xu S."/>
            <person name="Brockmoeller T."/>
            <person name="Gaquerel E."/>
            <person name="Navarro A."/>
            <person name="Kuhl H."/>
            <person name="Gase K."/>
            <person name="Ling Z."/>
            <person name="Zhou W."/>
            <person name="Kreitzer C."/>
            <person name="Stanke M."/>
            <person name="Tang H."/>
            <person name="Lyons E."/>
            <person name="Pandey P."/>
            <person name="Pandey S.P."/>
            <person name="Timmermann B."/>
            <person name="Baldwin I.T."/>
        </authorList>
    </citation>
    <scope>NUCLEOTIDE SEQUENCE [LARGE SCALE GENOMIC DNA]</scope>
    <source>
        <strain evidence="2">UT</strain>
    </source>
</reference>
<protein>
    <submittedName>
        <fullName evidence="2">Uncharacterized protein</fullName>
    </submittedName>
</protein>
<dbReference type="AlphaFoldDB" id="A0A1J6KTP5"/>
<sequence>LSLVIGTTKSWFCLLLKYFLGSLEDNICEKAQVEQCHIVESLRKSLLDYCVSTTL</sequence>